<dbReference type="SUPFAM" id="SSF109709">
    <property type="entry name" value="KorB DNA-binding domain-like"/>
    <property type="match status" value="1"/>
</dbReference>
<evidence type="ECO:0000313" key="3">
    <source>
        <dbReference type="EMBL" id="UZF90083.1"/>
    </source>
</evidence>
<dbReference type="Pfam" id="PF02195">
    <property type="entry name" value="ParB_N"/>
    <property type="match status" value="1"/>
</dbReference>
<dbReference type="InterPro" id="IPR017819">
    <property type="entry name" value="Plasmid_partition_RepB"/>
</dbReference>
<dbReference type="AlphaFoldDB" id="A0A9E7ZS84"/>
<dbReference type="EMBL" id="CP102775">
    <property type="protein sequence ID" value="UZF90083.1"/>
    <property type="molecule type" value="Genomic_DNA"/>
</dbReference>
<dbReference type="Gene3D" id="3.90.1530.30">
    <property type="match status" value="1"/>
</dbReference>
<dbReference type="PANTHER" id="PTHR33375">
    <property type="entry name" value="CHROMOSOME-PARTITIONING PROTEIN PARB-RELATED"/>
    <property type="match status" value="1"/>
</dbReference>
<dbReference type="GO" id="GO:0005694">
    <property type="term" value="C:chromosome"/>
    <property type="evidence" value="ECO:0007669"/>
    <property type="project" value="TreeGrafter"/>
</dbReference>
<organism evidence="3">
    <name type="scientific">Bosea sp. NBC_00436</name>
    <dbReference type="NCBI Taxonomy" id="2969620"/>
    <lineage>
        <taxon>Bacteria</taxon>
        <taxon>Pseudomonadati</taxon>
        <taxon>Pseudomonadota</taxon>
        <taxon>Alphaproteobacteria</taxon>
        <taxon>Hyphomicrobiales</taxon>
        <taxon>Boseaceae</taxon>
        <taxon>Bosea</taxon>
    </lineage>
</organism>
<dbReference type="InterPro" id="IPR003115">
    <property type="entry name" value="ParB_N"/>
</dbReference>
<dbReference type="Gene3D" id="1.10.10.2830">
    <property type="match status" value="1"/>
</dbReference>
<dbReference type="InterPro" id="IPR004437">
    <property type="entry name" value="ParB/RepB/Spo0J"/>
</dbReference>
<proteinExistence type="inferred from homology"/>
<dbReference type="GO" id="GO:0003677">
    <property type="term" value="F:DNA binding"/>
    <property type="evidence" value="ECO:0007669"/>
    <property type="project" value="InterPro"/>
</dbReference>
<geneLocation type="plasmid" evidence="3">
    <name>pNBC436</name>
</geneLocation>
<dbReference type="InterPro" id="IPR036086">
    <property type="entry name" value="ParB/Sulfiredoxin_sf"/>
</dbReference>
<dbReference type="Pfam" id="PF07506">
    <property type="entry name" value="RepB"/>
    <property type="match status" value="1"/>
</dbReference>
<feature type="domain" description="ParB-like N-terminal" evidence="2">
    <location>
        <begin position="59"/>
        <end position="150"/>
    </location>
</feature>
<dbReference type="NCBIfam" id="TIGR00180">
    <property type="entry name" value="parB_part"/>
    <property type="match status" value="1"/>
</dbReference>
<dbReference type="SUPFAM" id="SSF110849">
    <property type="entry name" value="ParB/Sulfiredoxin"/>
    <property type="match status" value="1"/>
</dbReference>
<evidence type="ECO:0000259" key="2">
    <source>
        <dbReference type="SMART" id="SM00470"/>
    </source>
</evidence>
<protein>
    <submittedName>
        <fullName evidence="3">Plasmid partitioning protein RepB</fullName>
    </submittedName>
</protein>
<dbReference type="InterPro" id="IPR050336">
    <property type="entry name" value="Chromosome_partition/occlusion"/>
</dbReference>
<dbReference type="CDD" id="cd16405">
    <property type="entry name" value="RepB_like_N"/>
    <property type="match status" value="1"/>
</dbReference>
<reference evidence="3" key="1">
    <citation type="submission" date="2022-08" db="EMBL/GenBank/DDBJ databases">
        <title>Complete Genome Sequences of 2 Bosea sp. soil isolates.</title>
        <authorList>
            <person name="Alvarez Arevalo M."/>
            <person name="Sterndorff E.B."/>
            <person name="Faurdal D."/>
            <person name="Joergensen T.S."/>
            <person name="Weber T."/>
        </authorList>
    </citation>
    <scope>NUCLEOTIDE SEQUENCE</scope>
    <source>
        <strain evidence="3">NBC_00436</strain>
        <plasmid evidence="3">pNBC436</plasmid>
    </source>
</reference>
<evidence type="ECO:0000256" key="1">
    <source>
        <dbReference type="ARBA" id="ARBA00006295"/>
    </source>
</evidence>
<dbReference type="GO" id="GO:0007059">
    <property type="term" value="P:chromosome segregation"/>
    <property type="evidence" value="ECO:0007669"/>
    <property type="project" value="TreeGrafter"/>
</dbReference>
<dbReference type="InterPro" id="IPR011111">
    <property type="entry name" value="Plasmid_RepB"/>
</dbReference>
<name>A0A9E7ZS84_9HYPH</name>
<sequence>MARRDIFRAIKEVDTSQSDRAATPGYAARGASKNMLASINELAAKAAQAEAPIDGEVVQEIDPDLIEDSFVSDRLTQDDVAFEELVSGIRERGQDTPILVRPHPNDNERYQTVFGHRRLRAARQLGRKVKAVVRKVTDEEHVIAQGQENSARENLTFIERALFAQRLIGRSHDRGTVQTALSVDAPMLTRMLSVSGRIEENLLLLIGPAKSIGRDRWLEFAQLYEKPSNRSTVAQVCQTTVFLAAASEVRFEMLLGELKKADRPRRASPDKPAKAKWQPADKALAAELVDTGKTFSVAFRSKDSARFGRFLAERLDALYGEFLQQEKTQV</sequence>
<keyword evidence="3" id="KW-0614">Plasmid</keyword>
<comment type="similarity">
    <text evidence="1">Belongs to the ParB family.</text>
</comment>
<dbReference type="SMART" id="SM00470">
    <property type="entry name" value="ParB"/>
    <property type="match status" value="1"/>
</dbReference>
<accession>A0A9E7ZS84</accession>
<dbReference type="PANTHER" id="PTHR33375:SF1">
    <property type="entry name" value="CHROMOSOME-PARTITIONING PROTEIN PARB-RELATED"/>
    <property type="match status" value="1"/>
</dbReference>
<gene>
    <name evidence="3" type="primary">repB</name>
    <name evidence="3" type="ORF">NWE54_26385</name>
</gene>
<dbReference type="NCBIfam" id="TIGR03454">
    <property type="entry name" value="partition_RepB"/>
    <property type="match status" value="1"/>
</dbReference>
<dbReference type="InterPro" id="IPR037972">
    <property type="entry name" value="RepB_N"/>
</dbReference>